<evidence type="ECO:0000313" key="7">
    <source>
        <dbReference type="Proteomes" id="UP000053791"/>
    </source>
</evidence>
<keyword evidence="7" id="KW-1185">Reference proteome</keyword>
<keyword evidence="6" id="KW-0282">Flagellum</keyword>
<feature type="signal peptide" evidence="4">
    <location>
        <begin position="1"/>
        <end position="18"/>
    </location>
</feature>
<evidence type="ECO:0000259" key="5">
    <source>
        <dbReference type="SMART" id="SM00858"/>
    </source>
</evidence>
<dbReference type="STRING" id="1685379.AVO45_08315"/>
<comment type="function">
    <text evidence="4">Involved in the assembly process of the P-ring formation. It may associate with FlgF on the rod constituting a structure essential for the P-ring assembly or may act as a modulator protein for the P-ring assembly.</text>
</comment>
<dbReference type="PANTHER" id="PTHR36307:SF1">
    <property type="entry name" value="FLAGELLA BASAL BODY P-RING FORMATION PROTEIN FLGA"/>
    <property type="match status" value="1"/>
</dbReference>
<keyword evidence="6" id="KW-0966">Cell projection</keyword>
<evidence type="ECO:0000256" key="3">
    <source>
        <dbReference type="ARBA" id="ARBA00022764"/>
    </source>
</evidence>
<dbReference type="InterPro" id="IPR017585">
    <property type="entry name" value="SAF_FlgA"/>
</dbReference>
<evidence type="ECO:0000313" key="6">
    <source>
        <dbReference type="EMBL" id="KUJ77966.1"/>
    </source>
</evidence>
<keyword evidence="6" id="KW-0969">Cilium</keyword>
<dbReference type="CDD" id="cd11614">
    <property type="entry name" value="SAF_CpaB_FlgA_like"/>
    <property type="match status" value="1"/>
</dbReference>
<protein>
    <recommendedName>
        <fullName evidence="4">Flagella basal body P-ring formation protein FlgA</fullName>
    </recommendedName>
</protein>
<dbReference type="PANTHER" id="PTHR36307">
    <property type="entry name" value="FLAGELLA BASAL BODY P-RING FORMATION PROTEIN FLGA"/>
    <property type="match status" value="1"/>
</dbReference>
<keyword evidence="3 4" id="KW-0574">Periplasm</keyword>
<organism evidence="6 7">
    <name type="scientific">Ruegeria marisrubri</name>
    <dbReference type="NCBI Taxonomy" id="1685379"/>
    <lineage>
        <taxon>Bacteria</taxon>
        <taxon>Pseudomonadati</taxon>
        <taxon>Pseudomonadota</taxon>
        <taxon>Alphaproteobacteria</taxon>
        <taxon>Rhodobacterales</taxon>
        <taxon>Roseobacteraceae</taxon>
        <taxon>Ruegeria</taxon>
    </lineage>
</organism>
<dbReference type="Gene3D" id="2.30.30.760">
    <property type="match status" value="1"/>
</dbReference>
<dbReference type="InterPro" id="IPR013974">
    <property type="entry name" value="SAF"/>
</dbReference>
<evidence type="ECO:0000256" key="1">
    <source>
        <dbReference type="ARBA" id="ARBA00004418"/>
    </source>
</evidence>
<comment type="similarity">
    <text evidence="4">Belongs to the FlgA family.</text>
</comment>
<feature type="chain" id="PRO_5006988128" description="Flagella basal body P-ring formation protein FlgA" evidence="4">
    <location>
        <begin position="19"/>
        <end position="138"/>
    </location>
</feature>
<dbReference type="GO" id="GO:0042597">
    <property type="term" value="C:periplasmic space"/>
    <property type="evidence" value="ECO:0007669"/>
    <property type="project" value="UniProtKB-SubCell"/>
</dbReference>
<proteinExistence type="inferred from homology"/>
<dbReference type="NCBIfam" id="TIGR03170">
    <property type="entry name" value="flgA_cterm"/>
    <property type="match status" value="1"/>
</dbReference>
<comment type="caution">
    <text evidence="6">The sequence shown here is derived from an EMBL/GenBank/DDBJ whole genome shotgun (WGS) entry which is preliminary data.</text>
</comment>
<reference evidence="6 7" key="1">
    <citation type="submission" date="2015-12" db="EMBL/GenBank/DDBJ databases">
        <authorList>
            <person name="Shamseldin A."/>
            <person name="Moawad H."/>
            <person name="Abd El-Rahim W.M."/>
            <person name="Sadowsky M.J."/>
        </authorList>
    </citation>
    <scope>NUCLEOTIDE SEQUENCE [LARGE SCALE GENOMIC DNA]</scope>
    <source>
        <strain evidence="6 7">ZGT118</strain>
    </source>
</reference>
<gene>
    <name evidence="6" type="primary">flgA</name>
    <name evidence="6" type="ORF">AVO45_08315</name>
</gene>
<comment type="subcellular location">
    <subcellularLocation>
        <location evidence="1 4">Periplasm</location>
    </subcellularLocation>
</comment>
<dbReference type="Proteomes" id="UP000053791">
    <property type="component" value="Unassembled WGS sequence"/>
</dbReference>
<dbReference type="RefSeq" id="WP_068347015.1">
    <property type="nucleotide sequence ID" value="NZ_LQBQ01000023.1"/>
</dbReference>
<dbReference type="Pfam" id="PF13144">
    <property type="entry name" value="ChapFlgA"/>
    <property type="match status" value="1"/>
</dbReference>
<keyword evidence="4" id="KW-1005">Bacterial flagellum biogenesis</keyword>
<dbReference type="GO" id="GO:0044780">
    <property type="term" value="P:bacterial-type flagellum assembly"/>
    <property type="evidence" value="ECO:0007669"/>
    <property type="project" value="InterPro"/>
</dbReference>
<dbReference type="InterPro" id="IPR039246">
    <property type="entry name" value="Flagellar_FlgA"/>
</dbReference>
<accession>A0A0X3TU04</accession>
<evidence type="ECO:0000256" key="4">
    <source>
        <dbReference type="RuleBase" id="RU362063"/>
    </source>
</evidence>
<dbReference type="OrthoDB" id="7619725at2"/>
<dbReference type="EMBL" id="LQBQ01000023">
    <property type="protein sequence ID" value="KUJ77966.1"/>
    <property type="molecule type" value="Genomic_DNA"/>
</dbReference>
<feature type="domain" description="SAF" evidence="5">
    <location>
        <begin position="18"/>
        <end position="76"/>
    </location>
</feature>
<sequence length="138" mass="14714">MRLLLIMPLLIVALPAWADHVVPVRTIRAKEIITVDSLAVEPGEVDGAVSHLGDLLGKEARVALYPGRPIRAADVGPPAIVERNDLVTLVFARGQLSIAVEGRALGRGSAGETVRAMNLSSRNTVSGRIRPDGKIEVR</sequence>
<dbReference type="SMART" id="SM00858">
    <property type="entry name" value="SAF"/>
    <property type="match status" value="1"/>
</dbReference>
<evidence type="ECO:0000256" key="2">
    <source>
        <dbReference type="ARBA" id="ARBA00022729"/>
    </source>
</evidence>
<dbReference type="AlphaFoldDB" id="A0A0X3TU04"/>
<name>A0A0X3TU04_9RHOB</name>
<keyword evidence="2 4" id="KW-0732">Signal</keyword>